<dbReference type="InterPro" id="IPR036388">
    <property type="entry name" value="WH-like_DNA-bd_sf"/>
</dbReference>
<feature type="domain" description="HTH marR-type" evidence="1">
    <location>
        <begin position="93"/>
        <end position="232"/>
    </location>
</feature>
<name>A0ABT3T6L4_9GAMM</name>
<comment type="caution">
    <text evidence="2">The sequence shown here is derived from an EMBL/GenBank/DDBJ whole genome shotgun (WGS) entry which is preliminary data.</text>
</comment>
<evidence type="ECO:0000313" key="2">
    <source>
        <dbReference type="EMBL" id="MCX2977922.1"/>
    </source>
</evidence>
<dbReference type="SUPFAM" id="SSF46785">
    <property type="entry name" value="Winged helix' DNA-binding domain"/>
    <property type="match status" value="2"/>
</dbReference>
<reference evidence="2" key="1">
    <citation type="submission" date="2019-02" db="EMBL/GenBank/DDBJ databases">
        <authorList>
            <person name="Li S.-H."/>
        </authorList>
    </citation>
    <scope>NUCLEOTIDE SEQUENCE</scope>
    <source>
        <strain evidence="2">IMCC11814</strain>
    </source>
</reference>
<keyword evidence="3" id="KW-1185">Reference proteome</keyword>
<protein>
    <submittedName>
        <fullName evidence="2">MarR family transcriptional regulator</fullName>
    </submittedName>
</protein>
<dbReference type="Pfam" id="PF12802">
    <property type="entry name" value="MarR_2"/>
    <property type="match status" value="1"/>
</dbReference>
<gene>
    <name evidence="2" type="ORF">EYC82_11205</name>
</gene>
<dbReference type="PANTHER" id="PTHR33164">
    <property type="entry name" value="TRANSCRIPTIONAL REGULATOR, MARR FAMILY"/>
    <property type="match status" value="1"/>
</dbReference>
<evidence type="ECO:0000259" key="1">
    <source>
        <dbReference type="PROSITE" id="PS50995"/>
    </source>
</evidence>
<dbReference type="InterPro" id="IPR000835">
    <property type="entry name" value="HTH_MarR-typ"/>
</dbReference>
<evidence type="ECO:0000313" key="3">
    <source>
        <dbReference type="Proteomes" id="UP001143304"/>
    </source>
</evidence>
<proteinExistence type="predicted"/>
<dbReference type="PROSITE" id="PS50995">
    <property type="entry name" value="HTH_MARR_2"/>
    <property type="match status" value="1"/>
</dbReference>
<dbReference type="SMART" id="SM00347">
    <property type="entry name" value="HTH_MARR"/>
    <property type="match status" value="2"/>
</dbReference>
<dbReference type="EMBL" id="SHNO01000001">
    <property type="protein sequence ID" value="MCX2977922.1"/>
    <property type="molecule type" value="Genomic_DNA"/>
</dbReference>
<dbReference type="PANTHER" id="PTHR33164:SF89">
    <property type="entry name" value="MARR FAMILY REGULATORY PROTEIN"/>
    <property type="match status" value="1"/>
</dbReference>
<accession>A0ABT3T6L4</accession>
<dbReference type="Gene3D" id="1.10.10.10">
    <property type="entry name" value="Winged helix-like DNA-binding domain superfamily/Winged helix DNA-binding domain"/>
    <property type="match status" value="2"/>
</dbReference>
<sequence length="429" mass="47173">MRVEGTADQTLSRGLTDVAEADIAHVVIGAGVCAHFLSNSACPRHSNRVRSVASAFALCQYELTSRQSRFTIWPMTALSRESTAPDSARERYRHNFSRHLLGVARYLQASMMNTLQEECGHANLRLGFAPYITLIGEGEKRLTDLAEILGVSRQACNQTAKQVEAAGYIERRAHPTDGRARRLALSSEGIRLRRDGIRIVAGLDRQLAEIAGEARISDASQSLSQLYRQLRLGLTPKSNESSGRDVMGGLLPRLSDYSLQRLMELTRDKGHPGLKLSFGQVLTMIGPSGGRIQQMAAIHDVSKQAISAIATELELLGYLRRETDPQDARQRVLRFTSQGDQLIADSVLSVTELEAELGALIGEDRLQRVSDTLRALYLGLGLEQEVFETDSTVDIGLLAHRLQQQLGEQTSQALGRLLLSPLNPRGKQV</sequence>
<dbReference type="InterPro" id="IPR039422">
    <property type="entry name" value="MarR/SlyA-like"/>
</dbReference>
<dbReference type="Proteomes" id="UP001143304">
    <property type="component" value="Unassembled WGS sequence"/>
</dbReference>
<organism evidence="2 3">
    <name type="scientific">Candidatus Marimicrobium litorale</name>
    <dbReference type="NCBI Taxonomy" id="2518991"/>
    <lineage>
        <taxon>Bacteria</taxon>
        <taxon>Pseudomonadati</taxon>
        <taxon>Pseudomonadota</taxon>
        <taxon>Gammaproteobacteria</taxon>
        <taxon>Cellvibrionales</taxon>
        <taxon>Halieaceae</taxon>
        <taxon>Marimicrobium</taxon>
    </lineage>
</organism>
<dbReference type="InterPro" id="IPR036390">
    <property type="entry name" value="WH_DNA-bd_sf"/>
</dbReference>